<evidence type="ECO:0000256" key="4">
    <source>
        <dbReference type="ARBA" id="ARBA00023136"/>
    </source>
</evidence>
<dbReference type="GO" id="GO:0042773">
    <property type="term" value="P:ATP synthesis coupled electron transport"/>
    <property type="evidence" value="ECO:0007669"/>
    <property type="project" value="InterPro"/>
</dbReference>
<feature type="transmembrane region" description="Helical" evidence="5">
    <location>
        <begin position="386"/>
        <end position="411"/>
    </location>
</feature>
<dbReference type="GO" id="GO:0008137">
    <property type="term" value="F:NADH dehydrogenase (ubiquinone) activity"/>
    <property type="evidence" value="ECO:0007669"/>
    <property type="project" value="InterPro"/>
</dbReference>
<feature type="transmembrane region" description="Helical" evidence="5">
    <location>
        <begin position="282"/>
        <end position="300"/>
    </location>
</feature>
<protein>
    <submittedName>
        <fullName evidence="7">NADH dehydrogenase subunit 2</fullName>
    </submittedName>
</protein>
<geneLocation type="mitochondrion" evidence="7"/>
<keyword evidence="4 5" id="KW-0472">Membrane</keyword>
<evidence type="ECO:0000313" key="7">
    <source>
        <dbReference type="EMBL" id="AYR06689.1"/>
    </source>
</evidence>
<dbReference type="InterPro" id="IPR001750">
    <property type="entry name" value="ND/Mrp_TM"/>
</dbReference>
<feature type="transmembrane region" description="Helical" evidence="5">
    <location>
        <begin position="77"/>
        <end position="96"/>
    </location>
</feature>
<feature type="transmembrane region" description="Helical" evidence="5">
    <location>
        <begin position="43"/>
        <end position="65"/>
    </location>
</feature>
<comment type="subcellular location">
    <subcellularLocation>
        <location evidence="1">Membrane</location>
        <topology evidence="1">Multi-pass membrane protein</topology>
    </subcellularLocation>
</comment>
<feature type="transmembrane region" description="Helical" evidence="5">
    <location>
        <begin position="132"/>
        <end position="151"/>
    </location>
</feature>
<proteinExistence type="inferred from homology"/>
<reference evidence="7" key="1">
    <citation type="journal article" date="2018" name="Genome Biol. Evol.">
        <title>Mitochondrial and Plastid Genomes from Coralline Red Algae Provide Insights into the Incongruent Evolutionary Histories of Organelles.</title>
        <authorList>
            <person name="Lee J."/>
            <person name="Song H.J."/>
            <person name="In Park S."/>
            <person name="Lee Y.M."/>
            <person name="Jeong S.Y."/>
            <person name="Oh Cho T."/>
            <person name="Kim J.H."/>
            <person name="Choi H.G."/>
            <person name="Choi C.G."/>
            <person name="Nelson W.A."/>
            <person name="Fredericq S."/>
            <person name="Bhattacharya D."/>
            <person name="Su Yoon H."/>
        </authorList>
    </citation>
    <scope>NUCLEOTIDE SEQUENCE</scope>
</reference>
<feature type="transmembrane region" description="Helical" evidence="5">
    <location>
        <begin position="12"/>
        <end position="31"/>
    </location>
</feature>
<organism evidence="7">
    <name type="scientific">Rhodogorgon sp</name>
    <dbReference type="NCBI Taxonomy" id="2485824"/>
    <lineage>
        <taxon>Eukaryota</taxon>
        <taxon>Rhodophyta</taxon>
        <taxon>Florideophyceae</taxon>
        <taxon>Corallinophycidae</taxon>
        <taxon>Rhodogorgonales</taxon>
        <taxon>Rhodogorgonaceae</taxon>
        <taxon>Rhodogorgon</taxon>
    </lineage>
</organism>
<feature type="transmembrane region" description="Helical" evidence="5">
    <location>
        <begin position="417"/>
        <end position="436"/>
    </location>
</feature>
<dbReference type="NCBIfam" id="TIGR01770">
    <property type="entry name" value="NDH_I_N"/>
    <property type="match status" value="1"/>
</dbReference>
<evidence type="ECO:0000256" key="2">
    <source>
        <dbReference type="ARBA" id="ARBA00022692"/>
    </source>
</evidence>
<evidence type="ECO:0000259" key="6">
    <source>
        <dbReference type="Pfam" id="PF00361"/>
    </source>
</evidence>
<keyword evidence="3 5" id="KW-1133">Transmembrane helix</keyword>
<feature type="domain" description="NADH:quinone oxidoreductase/Mrp antiporter transmembrane" evidence="6">
    <location>
        <begin position="128"/>
        <end position="429"/>
    </location>
</feature>
<dbReference type="HAMAP" id="MF_00445">
    <property type="entry name" value="NDH1_NuoN_1"/>
    <property type="match status" value="1"/>
</dbReference>
<feature type="transmembrane region" description="Helical" evidence="5">
    <location>
        <begin position="207"/>
        <end position="226"/>
    </location>
</feature>
<evidence type="ECO:0000256" key="3">
    <source>
        <dbReference type="ARBA" id="ARBA00022989"/>
    </source>
</evidence>
<evidence type="ECO:0000256" key="1">
    <source>
        <dbReference type="ARBA" id="ARBA00004141"/>
    </source>
</evidence>
<feature type="transmembrane region" description="Helical" evidence="5">
    <location>
        <begin position="163"/>
        <end position="187"/>
    </location>
</feature>
<sequence>MNIVFDFYSTLAEIYLIVSINTLLIFGVLLSTSRKWGFPLLNLDFLSLQVLVFTLLLVFNIPMVTFFNWSSLISSDFFSFGLKMIVIISALIWILLSISYVEYEKINSFEYWILILLAFLAILFILQSYDLLSMYLTIEFQSLIFYILASFKRTSEFSTEAGLKYFILGAFSSALLLFGLSILYSMTGLSNFNDFSKLFTGMLTENLIFTLGILISLAFITVAFLFKLSSAPFHMWSPDVYEGSPTITTAFFSIFPKLAIVSLSLRLFIFCFHDFFSFWKEWFLLSIIFSILIGSLGAVMQQKWKRFVAYSSITHVGFMLIGMLSGEYVGITNTLFYLVIYIFTIFGIFSFLIGLRTYKFPTHSQTRYLDNVCSLAKINPALSLSLSLILFSMAGIPPLAGFFAKAFVILTSLQNNFYGLALFSVFMSCVACFYYIRIVKNVYFSNIDKLIISYPMTRRNSLILSFSIILILFFFLDIDFFLSFLTRMALSFLN</sequence>
<evidence type="ECO:0000256" key="5">
    <source>
        <dbReference type="SAM" id="Phobius"/>
    </source>
</evidence>
<feature type="transmembrane region" description="Helical" evidence="5">
    <location>
        <begin position="108"/>
        <end position="126"/>
    </location>
</feature>
<feature type="transmembrane region" description="Helical" evidence="5">
    <location>
        <begin position="335"/>
        <end position="355"/>
    </location>
</feature>
<dbReference type="EMBL" id="MH281625">
    <property type="protein sequence ID" value="AYR06689.1"/>
    <property type="molecule type" value="Genomic_DNA"/>
</dbReference>
<keyword evidence="2 5" id="KW-0812">Transmembrane</keyword>
<accession>A0A3G3MIR1</accession>
<dbReference type="InterPro" id="IPR010096">
    <property type="entry name" value="NADH-Q_OxRdtase_suN/2"/>
</dbReference>
<feature type="transmembrane region" description="Helical" evidence="5">
    <location>
        <begin position="462"/>
        <end position="485"/>
    </location>
</feature>
<feature type="transmembrane region" description="Helical" evidence="5">
    <location>
        <begin position="247"/>
        <end position="270"/>
    </location>
</feature>
<gene>
    <name evidence="7" type="primary">ND2</name>
</gene>
<dbReference type="Pfam" id="PF00361">
    <property type="entry name" value="Proton_antipo_M"/>
    <property type="match status" value="1"/>
</dbReference>
<feature type="transmembrane region" description="Helical" evidence="5">
    <location>
        <begin position="307"/>
        <end position="329"/>
    </location>
</feature>
<dbReference type="GO" id="GO:0016020">
    <property type="term" value="C:membrane"/>
    <property type="evidence" value="ECO:0007669"/>
    <property type="project" value="UniProtKB-SubCell"/>
</dbReference>
<dbReference type="AlphaFoldDB" id="A0A3G3MIR1"/>
<name>A0A3G3MIR1_9FLOR</name>
<keyword evidence="7" id="KW-0496">Mitochondrion</keyword>
<dbReference type="PANTHER" id="PTHR22773">
    <property type="entry name" value="NADH DEHYDROGENASE"/>
    <property type="match status" value="1"/>
</dbReference>